<name>A0A9D4H0A3_DREPO</name>
<evidence type="ECO:0000313" key="2">
    <source>
        <dbReference type="Proteomes" id="UP000828390"/>
    </source>
</evidence>
<proteinExistence type="predicted"/>
<keyword evidence="2" id="KW-1185">Reference proteome</keyword>
<reference evidence="1" key="1">
    <citation type="journal article" date="2019" name="bioRxiv">
        <title>The Genome of the Zebra Mussel, Dreissena polymorpha: A Resource for Invasive Species Research.</title>
        <authorList>
            <person name="McCartney M.A."/>
            <person name="Auch B."/>
            <person name="Kono T."/>
            <person name="Mallez S."/>
            <person name="Zhang Y."/>
            <person name="Obille A."/>
            <person name="Becker A."/>
            <person name="Abrahante J.E."/>
            <person name="Garbe J."/>
            <person name="Badalamenti J.P."/>
            <person name="Herman A."/>
            <person name="Mangelson H."/>
            <person name="Liachko I."/>
            <person name="Sullivan S."/>
            <person name="Sone E.D."/>
            <person name="Koren S."/>
            <person name="Silverstein K.A.T."/>
            <person name="Beckman K.B."/>
            <person name="Gohl D.M."/>
        </authorList>
    </citation>
    <scope>NUCLEOTIDE SEQUENCE</scope>
    <source>
        <strain evidence="1">Duluth1</strain>
        <tissue evidence="1">Whole animal</tissue>
    </source>
</reference>
<sequence>MMQYINQEIQHVNVDSGGACEGLVRRVVVECPRRAAIADHRFVPFCRQETGRETDGVACRALNKEYVSFEGMGLEMSNL</sequence>
<comment type="caution">
    <text evidence="1">The sequence shown here is derived from an EMBL/GenBank/DDBJ whole genome shotgun (WGS) entry which is preliminary data.</text>
</comment>
<gene>
    <name evidence="1" type="ORF">DPMN_128000</name>
</gene>
<accession>A0A9D4H0A3</accession>
<organism evidence="1 2">
    <name type="scientific">Dreissena polymorpha</name>
    <name type="common">Zebra mussel</name>
    <name type="synonym">Mytilus polymorpha</name>
    <dbReference type="NCBI Taxonomy" id="45954"/>
    <lineage>
        <taxon>Eukaryota</taxon>
        <taxon>Metazoa</taxon>
        <taxon>Spiralia</taxon>
        <taxon>Lophotrochozoa</taxon>
        <taxon>Mollusca</taxon>
        <taxon>Bivalvia</taxon>
        <taxon>Autobranchia</taxon>
        <taxon>Heteroconchia</taxon>
        <taxon>Euheterodonta</taxon>
        <taxon>Imparidentia</taxon>
        <taxon>Neoheterodontei</taxon>
        <taxon>Myida</taxon>
        <taxon>Dreissenoidea</taxon>
        <taxon>Dreissenidae</taxon>
        <taxon>Dreissena</taxon>
    </lineage>
</organism>
<reference evidence="1" key="2">
    <citation type="submission" date="2020-11" db="EMBL/GenBank/DDBJ databases">
        <authorList>
            <person name="McCartney M.A."/>
            <person name="Auch B."/>
            <person name="Kono T."/>
            <person name="Mallez S."/>
            <person name="Becker A."/>
            <person name="Gohl D.M."/>
            <person name="Silverstein K.A.T."/>
            <person name="Koren S."/>
            <person name="Bechman K.B."/>
            <person name="Herman A."/>
            <person name="Abrahante J.E."/>
            <person name="Garbe J."/>
        </authorList>
    </citation>
    <scope>NUCLEOTIDE SEQUENCE</scope>
    <source>
        <strain evidence="1">Duluth1</strain>
        <tissue evidence="1">Whole animal</tissue>
    </source>
</reference>
<dbReference type="Proteomes" id="UP000828390">
    <property type="component" value="Unassembled WGS sequence"/>
</dbReference>
<dbReference type="AlphaFoldDB" id="A0A9D4H0A3"/>
<evidence type="ECO:0000313" key="1">
    <source>
        <dbReference type="EMBL" id="KAH3826107.1"/>
    </source>
</evidence>
<protein>
    <submittedName>
        <fullName evidence="1">Uncharacterized protein</fullName>
    </submittedName>
</protein>
<dbReference type="EMBL" id="JAIWYP010000005">
    <property type="protein sequence ID" value="KAH3826107.1"/>
    <property type="molecule type" value="Genomic_DNA"/>
</dbReference>